<sequence>MKKISVAYETTTDDRTILEIKLNVETGEIVKWGRRVAIAAAFLATAIKSAPAY</sequence>
<proteinExistence type="predicted"/>
<dbReference type="AlphaFoldDB" id="A0A1R3TRG6"/>
<name>A0A1R3TRG6_9HYPH</name>
<evidence type="ECO:0000313" key="1">
    <source>
        <dbReference type="EMBL" id="SCX19461.1"/>
    </source>
</evidence>
<gene>
    <name evidence="1" type="ORF">DSM25559_1847</name>
</gene>
<reference evidence="2" key="1">
    <citation type="submission" date="2016-10" db="EMBL/GenBank/DDBJ databases">
        <authorList>
            <person name="Wibberg D."/>
        </authorList>
    </citation>
    <scope>NUCLEOTIDE SEQUENCE [LARGE SCALE GENOMIC DNA]</scope>
</reference>
<evidence type="ECO:0000313" key="2">
    <source>
        <dbReference type="Proteomes" id="UP000187891"/>
    </source>
</evidence>
<organism evidence="1 2">
    <name type="scientific">Agrobacterium rosae</name>
    <dbReference type="NCBI Taxonomy" id="1972867"/>
    <lineage>
        <taxon>Bacteria</taxon>
        <taxon>Pseudomonadati</taxon>
        <taxon>Pseudomonadota</taxon>
        <taxon>Alphaproteobacteria</taxon>
        <taxon>Hyphomicrobiales</taxon>
        <taxon>Rhizobiaceae</taxon>
        <taxon>Rhizobium/Agrobacterium group</taxon>
        <taxon>Agrobacterium</taxon>
    </lineage>
</organism>
<protein>
    <submittedName>
        <fullName evidence="1">Uncharacterized protein</fullName>
    </submittedName>
</protein>
<accession>A0A1R3TRG6</accession>
<dbReference type="Proteomes" id="UP000187891">
    <property type="component" value="Unassembled WGS sequence"/>
</dbReference>
<dbReference type="EMBL" id="FMUE01000003">
    <property type="protein sequence ID" value="SCX19461.1"/>
    <property type="molecule type" value="Genomic_DNA"/>
</dbReference>